<gene>
    <name evidence="1" type="ORF">POSPLADRAFT_1033552</name>
</gene>
<sequence length="176" mass="19139">MNKSPCEYVLLLVTANHVQVIDIELHCGPMLHEQFKLAKIDSQGAPGHNSVTWAQKRRLGRQRKARPFSDRGGGVQILDLLTRSSSVVMASGATRLVARLSKGDDPSKILSSLSTINKGGECYVECCNYRDSKRAAGLLSRNELVACRVGEELYSAASISCFAGYQILMLIAQALA</sequence>
<organism evidence="1 2">
    <name type="scientific">Postia placenta MAD-698-R-SB12</name>
    <dbReference type="NCBI Taxonomy" id="670580"/>
    <lineage>
        <taxon>Eukaryota</taxon>
        <taxon>Fungi</taxon>
        <taxon>Dikarya</taxon>
        <taxon>Basidiomycota</taxon>
        <taxon>Agaricomycotina</taxon>
        <taxon>Agaricomycetes</taxon>
        <taxon>Polyporales</taxon>
        <taxon>Adustoporiaceae</taxon>
        <taxon>Rhodonia</taxon>
    </lineage>
</organism>
<evidence type="ECO:0000313" key="1">
    <source>
        <dbReference type="EMBL" id="OSX62934.1"/>
    </source>
</evidence>
<dbReference type="RefSeq" id="XP_024339728.1">
    <property type="nucleotide sequence ID" value="XM_024476942.1"/>
</dbReference>
<reference evidence="1 2" key="1">
    <citation type="submission" date="2017-04" db="EMBL/GenBank/DDBJ databases">
        <title>Genome Sequence of the Model Brown-Rot Fungus Postia placenta SB12.</title>
        <authorList>
            <consortium name="DOE Joint Genome Institute"/>
            <person name="Gaskell J."/>
            <person name="Kersten P."/>
            <person name="Larrondo L.F."/>
            <person name="Canessa P."/>
            <person name="Martinez D."/>
            <person name="Hibbett D."/>
            <person name="Schmoll M."/>
            <person name="Kubicek C.P."/>
            <person name="Martinez A.T."/>
            <person name="Yadav J."/>
            <person name="Master E."/>
            <person name="Magnuson J.K."/>
            <person name="James T."/>
            <person name="Yaver D."/>
            <person name="Berka R."/>
            <person name="Labutti K."/>
            <person name="Lipzen A."/>
            <person name="Aerts A."/>
            <person name="Barry K."/>
            <person name="Henrissat B."/>
            <person name="Blanchette R."/>
            <person name="Grigoriev I."/>
            <person name="Cullen D."/>
        </authorList>
    </citation>
    <scope>NUCLEOTIDE SEQUENCE [LARGE SCALE GENOMIC DNA]</scope>
    <source>
        <strain evidence="1 2">MAD-698-R-SB12</strain>
    </source>
</reference>
<dbReference type="GeneID" id="36321892"/>
<protein>
    <submittedName>
        <fullName evidence="1">Uncharacterized protein</fullName>
    </submittedName>
</protein>
<dbReference type="AlphaFoldDB" id="A0A1X6N2V9"/>
<keyword evidence="2" id="KW-1185">Reference proteome</keyword>
<name>A0A1X6N2V9_9APHY</name>
<accession>A0A1X6N2V9</accession>
<evidence type="ECO:0000313" key="2">
    <source>
        <dbReference type="Proteomes" id="UP000194127"/>
    </source>
</evidence>
<dbReference type="EMBL" id="KZ110596">
    <property type="protein sequence ID" value="OSX62934.1"/>
    <property type="molecule type" value="Genomic_DNA"/>
</dbReference>
<proteinExistence type="predicted"/>
<dbReference type="Proteomes" id="UP000194127">
    <property type="component" value="Unassembled WGS sequence"/>
</dbReference>